<evidence type="ECO:0000256" key="2">
    <source>
        <dbReference type="ARBA" id="ARBA00005642"/>
    </source>
</evidence>
<dbReference type="EMBL" id="QCXQ01000001">
    <property type="protein sequence ID" value="PWG00737.1"/>
    <property type="molecule type" value="Genomic_DNA"/>
</dbReference>
<proteinExistence type="inferred from homology"/>
<evidence type="ECO:0000259" key="6">
    <source>
        <dbReference type="Pfam" id="PF01509"/>
    </source>
</evidence>
<sequence>MNGIIPLYKERGMTSHDCVAKMRGILHTKKVGHSGTLDPNVDGVLPICIGAATKVVDYLMASGKRYTGSITLGFSTTTEDLDGEIVERKRLTEPLSETIIDQVLTQMTGDLQQTPPMFSAVKVNGRKLYEYARAGETVDRPTRVIHVESFRRTGTVLFDQNNGTLTFPFEVACSKGTYVRTLAVDVGRYLGVPAVMSDLTRQESGGFTLDDTVTLDEVKEAVADGSLSHLLRPLDYALTDYPHVSVDQRVWRLVQNGVFLSPDELNQTPDEEPFAQVALVHQDQTRCLYQWDDAKGLYRPLKMFNLVDEGEK</sequence>
<dbReference type="PANTHER" id="PTHR13767:SF2">
    <property type="entry name" value="PSEUDOURIDYLATE SYNTHASE TRUB1"/>
    <property type="match status" value="1"/>
</dbReference>
<comment type="catalytic activity">
    <reaction evidence="1 5">
        <text>uridine(55) in tRNA = pseudouridine(55) in tRNA</text>
        <dbReference type="Rhea" id="RHEA:42532"/>
        <dbReference type="Rhea" id="RHEA-COMP:10101"/>
        <dbReference type="Rhea" id="RHEA-COMP:10102"/>
        <dbReference type="ChEBI" id="CHEBI:65314"/>
        <dbReference type="ChEBI" id="CHEBI:65315"/>
        <dbReference type="EC" id="5.4.99.25"/>
    </reaction>
</comment>
<organism evidence="8 9">
    <name type="scientific">Levilactobacillus bambusae</name>
    <dbReference type="NCBI Taxonomy" id="2024736"/>
    <lineage>
        <taxon>Bacteria</taxon>
        <taxon>Bacillati</taxon>
        <taxon>Bacillota</taxon>
        <taxon>Bacilli</taxon>
        <taxon>Lactobacillales</taxon>
        <taxon>Lactobacillaceae</taxon>
        <taxon>Levilactobacillus</taxon>
    </lineage>
</organism>
<dbReference type="FunFam" id="3.30.2350.10:FF:000011">
    <property type="entry name" value="tRNA pseudouridine synthase B"/>
    <property type="match status" value="1"/>
</dbReference>
<evidence type="ECO:0000313" key="9">
    <source>
        <dbReference type="Proteomes" id="UP000245080"/>
    </source>
</evidence>
<name>A0A2V1N0H8_9LACO</name>
<dbReference type="Gene3D" id="3.30.2350.10">
    <property type="entry name" value="Pseudouridine synthase"/>
    <property type="match status" value="1"/>
</dbReference>
<dbReference type="GO" id="GO:1990481">
    <property type="term" value="P:mRNA pseudouridine synthesis"/>
    <property type="evidence" value="ECO:0007669"/>
    <property type="project" value="TreeGrafter"/>
</dbReference>
<dbReference type="RefSeq" id="WP_109249450.1">
    <property type="nucleotide sequence ID" value="NZ_QCXQ01000001.1"/>
</dbReference>
<dbReference type="EC" id="5.4.99.25" evidence="5"/>
<keyword evidence="3 5" id="KW-0819">tRNA processing</keyword>
<comment type="similarity">
    <text evidence="2 5">Belongs to the pseudouridine synthase TruB family. Type 1 subfamily.</text>
</comment>
<protein>
    <recommendedName>
        <fullName evidence="5">tRNA pseudouridine synthase B</fullName>
        <ecNumber evidence="5">5.4.99.25</ecNumber>
    </recommendedName>
    <alternativeName>
        <fullName evidence="5">tRNA pseudouridine(55) synthase</fullName>
        <shortName evidence="5">Psi55 synthase</shortName>
    </alternativeName>
    <alternativeName>
        <fullName evidence="5">tRNA pseudouridylate synthase</fullName>
    </alternativeName>
    <alternativeName>
        <fullName evidence="5">tRNA-uridine isomerase</fullName>
    </alternativeName>
</protein>
<gene>
    <name evidence="5" type="primary">truB</name>
    <name evidence="8" type="ORF">DCM90_00750</name>
</gene>
<dbReference type="NCBIfam" id="TIGR00431">
    <property type="entry name" value="TruB"/>
    <property type="match status" value="1"/>
</dbReference>
<dbReference type="InterPro" id="IPR032819">
    <property type="entry name" value="TruB_C"/>
</dbReference>
<dbReference type="SUPFAM" id="SSF55120">
    <property type="entry name" value="Pseudouridine synthase"/>
    <property type="match status" value="1"/>
</dbReference>
<feature type="domain" description="tRNA pseudouridylate synthase B C-terminal" evidence="7">
    <location>
        <begin position="180"/>
        <end position="238"/>
    </location>
</feature>
<dbReference type="InterPro" id="IPR020103">
    <property type="entry name" value="PsdUridine_synth_cat_dom_sf"/>
</dbReference>
<keyword evidence="9" id="KW-1185">Reference proteome</keyword>
<dbReference type="Pfam" id="PF16198">
    <property type="entry name" value="TruB_C_2"/>
    <property type="match status" value="1"/>
</dbReference>
<dbReference type="GO" id="GO:0003723">
    <property type="term" value="F:RNA binding"/>
    <property type="evidence" value="ECO:0007669"/>
    <property type="project" value="InterPro"/>
</dbReference>
<evidence type="ECO:0000256" key="5">
    <source>
        <dbReference type="HAMAP-Rule" id="MF_01080"/>
    </source>
</evidence>
<dbReference type="InterPro" id="IPR014780">
    <property type="entry name" value="tRNA_psdUridine_synth_TruB"/>
</dbReference>
<evidence type="ECO:0000256" key="4">
    <source>
        <dbReference type="ARBA" id="ARBA00023235"/>
    </source>
</evidence>
<reference evidence="8 9" key="1">
    <citation type="journal article" date="2018" name="Int. J. Syst. Evol. Microbiol.">
        <title>Lactobacillus bambusae sp. nov., isolated from a traditional fermented Ma-bamboo shoots of Taiwan.</title>
        <authorList>
            <person name="Wang L.-T."/>
        </authorList>
    </citation>
    <scope>NUCLEOTIDE SEQUENCE [LARGE SCALE GENOMIC DNA]</scope>
    <source>
        <strain evidence="8 9">BS-W1</strain>
    </source>
</reference>
<dbReference type="Proteomes" id="UP000245080">
    <property type="component" value="Unassembled WGS sequence"/>
</dbReference>
<dbReference type="GO" id="GO:0160148">
    <property type="term" value="F:tRNA pseudouridine(55) synthase activity"/>
    <property type="evidence" value="ECO:0007669"/>
    <property type="project" value="UniProtKB-EC"/>
</dbReference>
<comment type="function">
    <text evidence="5">Responsible for synthesis of pseudouridine from uracil-55 in the psi GC loop of transfer RNAs.</text>
</comment>
<dbReference type="Pfam" id="PF01509">
    <property type="entry name" value="TruB_N"/>
    <property type="match status" value="1"/>
</dbReference>
<feature type="active site" description="Nucleophile" evidence="5">
    <location>
        <position position="38"/>
    </location>
</feature>
<evidence type="ECO:0000259" key="7">
    <source>
        <dbReference type="Pfam" id="PF16198"/>
    </source>
</evidence>
<evidence type="ECO:0000256" key="3">
    <source>
        <dbReference type="ARBA" id="ARBA00022694"/>
    </source>
</evidence>
<dbReference type="GO" id="GO:0031119">
    <property type="term" value="P:tRNA pseudouridine synthesis"/>
    <property type="evidence" value="ECO:0007669"/>
    <property type="project" value="UniProtKB-UniRule"/>
</dbReference>
<dbReference type="CDD" id="cd02573">
    <property type="entry name" value="PseudoU_synth_EcTruB"/>
    <property type="match status" value="1"/>
</dbReference>
<keyword evidence="4 5" id="KW-0413">Isomerase</keyword>
<dbReference type="PANTHER" id="PTHR13767">
    <property type="entry name" value="TRNA-PSEUDOURIDINE SYNTHASE"/>
    <property type="match status" value="1"/>
</dbReference>
<comment type="caution">
    <text evidence="8">The sequence shown here is derived from an EMBL/GenBank/DDBJ whole genome shotgun (WGS) entry which is preliminary data.</text>
</comment>
<dbReference type="AlphaFoldDB" id="A0A2V1N0H8"/>
<dbReference type="HAMAP" id="MF_01080">
    <property type="entry name" value="TruB_bact"/>
    <property type="match status" value="1"/>
</dbReference>
<evidence type="ECO:0000256" key="1">
    <source>
        <dbReference type="ARBA" id="ARBA00000385"/>
    </source>
</evidence>
<dbReference type="InterPro" id="IPR002501">
    <property type="entry name" value="PsdUridine_synth_N"/>
</dbReference>
<dbReference type="OrthoDB" id="9802309at2"/>
<accession>A0A2V1N0H8</accession>
<feature type="domain" description="Pseudouridine synthase II N-terminal" evidence="6">
    <location>
        <begin position="23"/>
        <end position="179"/>
    </location>
</feature>
<evidence type="ECO:0000313" key="8">
    <source>
        <dbReference type="EMBL" id="PWG00737.1"/>
    </source>
</evidence>